<dbReference type="AlphaFoldDB" id="A0A0E9V310"/>
<evidence type="ECO:0000313" key="1">
    <source>
        <dbReference type="EMBL" id="JAH71658.1"/>
    </source>
</evidence>
<dbReference type="EMBL" id="GBXM01036919">
    <property type="protein sequence ID" value="JAH71658.1"/>
    <property type="molecule type" value="Transcribed_RNA"/>
</dbReference>
<reference evidence="1" key="2">
    <citation type="journal article" date="2015" name="Fish Shellfish Immunol.">
        <title>Early steps in the European eel (Anguilla anguilla)-Vibrio vulnificus interaction in the gills: Role of the RtxA13 toxin.</title>
        <authorList>
            <person name="Callol A."/>
            <person name="Pajuelo D."/>
            <person name="Ebbesson L."/>
            <person name="Teles M."/>
            <person name="MacKenzie S."/>
            <person name="Amaro C."/>
        </authorList>
    </citation>
    <scope>NUCLEOTIDE SEQUENCE</scope>
</reference>
<name>A0A0E9V310_ANGAN</name>
<organism evidence="1">
    <name type="scientific">Anguilla anguilla</name>
    <name type="common">European freshwater eel</name>
    <name type="synonym">Muraena anguilla</name>
    <dbReference type="NCBI Taxonomy" id="7936"/>
    <lineage>
        <taxon>Eukaryota</taxon>
        <taxon>Metazoa</taxon>
        <taxon>Chordata</taxon>
        <taxon>Craniata</taxon>
        <taxon>Vertebrata</taxon>
        <taxon>Euteleostomi</taxon>
        <taxon>Actinopterygii</taxon>
        <taxon>Neopterygii</taxon>
        <taxon>Teleostei</taxon>
        <taxon>Anguilliformes</taxon>
        <taxon>Anguillidae</taxon>
        <taxon>Anguilla</taxon>
    </lineage>
</organism>
<sequence>MQYCMVSTSWGIELGSQWTVQEEE</sequence>
<accession>A0A0E9V310</accession>
<proteinExistence type="predicted"/>
<protein>
    <submittedName>
        <fullName evidence="1">Uncharacterized protein</fullName>
    </submittedName>
</protein>
<reference evidence="1" key="1">
    <citation type="submission" date="2014-11" db="EMBL/GenBank/DDBJ databases">
        <authorList>
            <person name="Amaro Gonzalez C."/>
        </authorList>
    </citation>
    <scope>NUCLEOTIDE SEQUENCE</scope>
</reference>